<evidence type="ECO:0000256" key="1">
    <source>
        <dbReference type="SAM" id="MobiDB-lite"/>
    </source>
</evidence>
<feature type="region of interest" description="Disordered" evidence="1">
    <location>
        <begin position="129"/>
        <end position="195"/>
    </location>
</feature>
<gene>
    <name evidence="2" type="ORF">BJ508DRAFT_413092</name>
</gene>
<feature type="compositionally biased region" description="Polar residues" evidence="1">
    <location>
        <begin position="1"/>
        <end position="10"/>
    </location>
</feature>
<dbReference type="AlphaFoldDB" id="A0A3N4IF58"/>
<feature type="compositionally biased region" description="Basic and acidic residues" evidence="1">
    <location>
        <begin position="175"/>
        <end position="185"/>
    </location>
</feature>
<accession>A0A3N4IF58</accession>
<protein>
    <submittedName>
        <fullName evidence="2">Uncharacterized protein</fullName>
    </submittedName>
</protein>
<dbReference type="EMBL" id="ML119661">
    <property type="protein sequence ID" value="RPA84087.1"/>
    <property type="molecule type" value="Genomic_DNA"/>
</dbReference>
<sequence>MSTNQQPTTDLRTHPGRLLPGSDTEWRKQTSRYRNELRALLFRHLKRDLPHICAGYTLGSAHKLVSGFSTRSVNFRWQCTAGYEFPRYPACPTKDRPYERRLKAFEHYTLQERKDLRAALQRGDLQAVETDRVRKPAREEVVSNVGAAKHACDDASDRTDSPGEQKTRRGSHKPLTAEHQTDLNKDTSPLSPPARQLHRDNIEHEKAAFAQYENTVVDSPHRTRPTSTVPTFTPATSTSSRSHQGNKSEASPPSELLSRWIGDIYHGGTEGIERYFEGWEPEGGSALR</sequence>
<feature type="compositionally biased region" description="Basic and acidic residues" evidence="1">
    <location>
        <begin position="150"/>
        <end position="167"/>
    </location>
</feature>
<feature type="region of interest" description="Disordered" evidence="1">
    <location>
        <begin position="1"/>
        <end position="23"/>
    </location>
</feature>
<feature type="compositionally biased region" description="Basic and acidic residues" evidence="1">
    <location>
        <begin position="129"/>
        <end position="141"/>
    </location>
</feature>
<evidence type="ECO:0000313" key="2">
    <source>
        <dbReference type="EMBL" id="RPA84087.1"/>
    </source>
</evidence>
<feature type="compositionally biased region" description="Polar residues" evidence="1">
    <location>
        <begin position="225"/>
        <end position="251"/>
    </location>
</feature>
<name>A0A3N4IF58_ASCIM</name>
<proteinExistence type="predicted"/>
<organism evidence="2 3">
    <name type="scientific">Ascobolus immersus RN42</name>
    <dbReference type="NCBI Taxonomy" id="1160509"/>
    <lineage>
        <taxon>Eukaryota</taxon>
        <taxon>Fungi</taxon>
        <taxon>Dikarya</taxon>
        <taxon>Ascomycota</taxon>
        <taxon>Pezizomycotina</taxon>
        <taxon>Pezizomycetes</taxon>
        <taxon>Pezizales</taxon>
        <taxon>Ascobolaceae</taxon>
        <taxon>Ascobolus</taxon>
    </lineage>
</organism>
<dbReference type="Proteomes" id="UP000275078">
    <property type="component" value="Unassembled WGS sequence"/>
</dbReference>
<feature type="region of interest" description="Disordered" evidence="1">
    <location>
        <begin position="213"/>
        <end position="255"/>
    </location>
</feature>
<evidence type="ECO:0000313" key="3">
    <source>
        <dbReference type="Proteomes" id="UP000275078"/>
    </source>
</evidence>
<keyword evidence="3" id="KW-1185">Reference proteome</keyword>
<reference evidence="2 3" key="1">
    <citation type="journal article" date="2018" name="Nat. Ecol. Evol.">
        <title>Pezizomycetes genomes reveal the molecular basis of ectomycorrhizal truffle lifestyle.</title>
        <authorList>
            <person name="Murat C."/>
            <person name="Payen T."/>
            <person name="Noel B."/>
            <person name="Kuo A."/>
            <person name="Morin E."/>
            <person name="Chen J."/>
            <person name="Kohler A."/>
            <person name="Krizsan K."/>
            <person name="Balestrini R."/>
            <person name="Da Silva C."/>
            <person name="Montanini B."/>
            <person name="Hainaut M."/>
            <person name="Levati E."/>
            <person name="Barry K.W."/>
            <person name="Belfiori B."/>
            <person name="Cichocki N."/>
            <person name="Clum A."/>
            <person name="Dockter R.B."/>
            <person name="Fauchery L."/>
            <person name="Guy J."/>
            <person name="Iotti M."/>
            <person name="Le Tacon F."/>
            <person name="Lindquist E.A."/>
            <person name="Lipzen A."/>
            <person name="Malagnac F."/>
            <person name="Mello A."/>
            <person name="Molinier V."/>
            <person name="Miyauchi S."/>
            <person name="Poulain J."/>
            <person name="Riccioni C."/>
            <person name="Rubini A."/>
            <person name="Sitrit Y."/>
            <person name="Splivallo R."/>
            <person name="Traeger S."/>
            <person name="Wang M."/>
            <person name="Zifcakova L."/>
            <person name="Wipf D."/>
            <person name="Zambonelli A."/>
            <person name="Paolocci F."/>
            <person name="Nowrousian M."/>
            <person name="Ottonello S."/>
            <person name="Baldrian P."/>
            <person name="Spatafora J.W."/>
            <person name="Henrissat B."/>
            <person name="Nagy L.G."/>
            <person name="Aury J.M."/>
            <person name="Wincker P."/>
            <person name="Grigoriev I.V."/>
            <person name="Bonfante P."/>
            <person name="Martin F.M."/>
        </authorList>
    </citation>
    <scope>NUCLEOTIDE SEQUENCE [LARGE SCALE GENOMIC DNA]</scope>
    <source>
        <strain evidence="2 3">RN42</strain>
    </source>
</reference>